<evidence type="ECO:0008006" key="4">
    <source>
        <dbReference type="Google" id="ProtNLM"/>
    </source>
</evidence>
<feature type="transmembrane region" description="Helical" evidence="1">
    <location>
        <begin position="198"/>
        <end position="223"/>
    </location>
</feature>
<sequence>MNENLNKLKRAINYLFRPGNTLYLGILAILLSISGFVEHAQEQTIVRILTEKGLDPNCNPVEDIQCFTAIMEAGEQIPTHYDLMLLGFIIQFLFSCKMCDGIMRLSEGLEDEPVPFMPVSVITFLTPFKYSIGIFLIVLCSLPLMLFGFAVWMIALFLILLIFNPAMLMNLLGNDSIASMINPSGWIKVIQNMGPANYLAMLLVPFAVTLALGFTVGGVSALAHSVPVKIILKSTLQAFAIGLTFIYIGYFMRDDVPQGLSEAEQRALYEADTYRMDDDTKKQFAQDLLAADTLRNEGSFDQMEALLLPYATAQHNIAQYFPAYRRLYEHYSVHRRYDALQTLEQRLIEAAAQGNERCYLLVRKAVENMALDDPARLPADWIQPLARMAIEHSDYDIVLALTRNFAQRHPGHKHILENYYCAARALDKKGQRDKSLHLLQQLIERYPDHPKIAQVRRSYELLQKQAGQP</sequence>
<evidence type="ECO:0000313" key="2">
    <source>
        <dbReference type="EMBL" id="SAM65156.1"/>
    </source>
</evidence>
<protein>
    <recommendedName>
        <fullName evidence="4">Tetratricopeptide repeat protein</fullName>
    </recommendedName>
</protein>
<dbReference type="Gene3D" id="1.25.40.10">
    <property type="entry name" value="Tetratricopeptide repeat domain"/>
    <property type="match status" value="1"/>
</dbReference>
<evidence type="ECO:0000313" key="3">
    <source>
        <dbReference type="Proteomes" id="UP000190837"/>
    </source>
</evidence>
<dbReference type="EMBL" id="FKLO01000048">
    <property type="protein sequence ID" value="SAM65156.1"/>
    <property type="molecule type" value="Genomic_DNA"/>
</dbReference>
<keyword evidence="1" id="KW-1133">Transmembrane helix</keyword>
<accession>A0A1C3H4H9</accession>
<keyword evidence="1" id="KW-0812">Transmembrane</keyword>
<dbReference type="SUPFAM" id="SSF48452">
    <property type="entry name" value="TPR-like"/>
    <property type="match status" value="1"/>
</dbReference>
<dbReference type="Proteomes" id="UP000190837">
    <property type="component" value="Unassembled WGS sequence"/>
</dbReference>
<keyword evidence="1" id="KW-0472">Membrane</keyword>
<dbReference type="RefSeq" id="WP_079540646.1">
    <property type="nucleotide sequence ID" value="NZ_FKLO01000048.1"/>
</dbReference>
<reference evidence="3" key="1">
    <citation type="submission" date="2016-04" db="EMBL/GenBank/DDBJ databases">
        <authorList>
            <person name="Tagini F."/>
        </authorList>
    </citation>
    <scope>NUCLEOTIDE SEQUENCE [LARGE SCALE GENOMIC DNA]</scope>
    <source>
        <strain evidence="3">CHUV0807</strain>
    </source>
</reference>
<feature type="transmembrane region" description="Helical" evidence="1">
    <location>
        <begin position="230"/>
        <end position="252"/>
    </location>
</feature>
<name>A0A1C3H4H9_9GAMM</name>
<dbReference type="AlphaFoldDB" id="A0A1C3H4H9"/>
<evidence type="ECO:0000256" key="1">
    <source>
        <dbReference type="SAM" id="Phobius"/>
    </source>
</evidence>
<gene>
    <name evidence="2" type="ORF">CHUV0807_1319</name>
</gene>
<feature type="transmembrane region" description="Helical" evidence="1">
    <location>
        <begin position="134"/>
        <end position="163"/>
    </location>
</feature>
<proteinExistence type="predicted"/>
<organism evidence="2 3">
    <name type="scientific">Cardiobacterium hominis</name>
    <dbReference type="NCBI Taxonomy" id="2718"/>
    <lineage>
        <taxon>Bacteria</taxon>
        <taxon>Pseudomonadati</taxon>
        <taxon>Pseudomonadota</taxon>
        <taxon>Gammaproteobacteria</taxon>
        <taxon>Cardiobacteriales</taxon>
        <taxon>Cardiobacteriaceae</taxon>
        <taxon>Cardiobacterium</taxon>
    </lineage>
</organism>
<dbReference type="InterPro" id="IPR011990">
    <property type="entry name" value="TPR-like_helical_dom_sf"/>
</dbReference>
<feature type="transmembrane region" description="Helical" evidence="1">
    <location>
        <begin position="20"/>
        <end position="37"/>
    </location>
</feature>